<name>A0ABP6AA19_9ACTN</name>
<organism evidence="2 3">
    <name type="scientific">Streptomyces thermolineatus</name>
    <dbReference type="NCBI Taxonomy" id="44033"/>
    <lineage>
        <taxon>Bacteria</taxon>
        <taxon>Bacillati</taxon>
        <taxon>Actinomycetota</taxon>
        <taxon>Actinomycetes</taxon>
        <taxon>Kitasatosporales</taxon>
        <taxon>Streptomycetaceae</taxon>
        <taxon>Streptomyces</taxon>
    </lineage>
</organism>
<reference evidence="3" key="1">
    <citation type="journal article" date="2019" name="Int. J. Syst. Evol. Microbiol.">
        <title>The Global Catalogue of Microorganisms (GCM) 10K type strain sequencing project: providing services to taxonomists for standard genome sequencing and annotation.</title>
        <authorList>
            <consortium name="The Broad Institute Genomics Platform"/>
            <consortium name="The Broad Institute Genome Sequencing Center for Infectious Disease"/>
            <person name="Wu L."/>
            <person name="Ma J."/>
        </authorList>
    </citation>
    <scope>NUCLEOTIDE SEQUENCE [LARGE SCALE GENOMIC DNA]</scope>
    <source>
        <strain evidence="3">JCM 6307</strain>
    </source>
</reference>
<evidence type="ECO:0000256" key="1">
    <source>
        <dbReference type="SAM" id="MobiDB-lite"/>
    </source>
</evidence>
<gene>
    <name evidence="2" type="ORF">GCM10010406_54690</name>
</gene>
<feature type="region of interest" description="Disordered" evidence="1">
    <location>
        <begin position="1"/>
        <end position="72"/>
    </location>
</feature>
<accession>A0ABP6AA19</accession>
<keyword evidence="3" id="KW-1185">Reference proteome</keyword>
<sequence>MLSPRFPRAPSRREREGALPVPRGSRFGAAADTGARGAGAAGSRRREESAGALSERYGPIGQGQGRDTVHPLPPPLSVFLEYASQTGEQPLSSLKLTSNVMTIGPQHVAAHDSTMQQVGAETALSLRVPRSTSCGLAQKSE</sequence>
<evidence type="ECO:0000313" key="2">
    <source>
        <dbReference type="EMBL" id="GAA2511491.1"/>
    </source>
</evidence>
<proteinExistence type="predicted"/>
<dbReference type="Proteomes" id="UP001501358">
    <property type="component" value="Unassembled WGS sequence"/>
</dbReference>
<comment type="caution">
    <text evidence="2">The sequence shown here is derived from an EMBL/GenBank/DDBJ whole genome shotgun (WGS) entry which is preliminary data.</text>
</comment>
<dbReference type="EMBL" id="BAAATA010000058">
    <property type="protein sequence ID" value="GAA2511491.1"/>
    <property type="molecule type" value="Genomic_DNA"/>
</dbReference>
<evidence type="ECO:0000313" key="3">
    <source>
        <dbReference type="Proteomes" id="UP001501358"/>
    </source>
</evidence>
<protein>
    <submittedName>
        <fullName evidence="2">Uncharacterized protein</fullName>
    </submittedName>
</protein>